<evidence type="ECO:0000256" key="2">
    <source>
        <dbReference type="ARBA" id="ARBA00023015"/>
    </source>
</evidence>
<dbReference type="InterPro" id="IPR005650">
    <property type="entry name" value="BlaI_family"/>
</dbReference>
<dbReference type="RefSeq" id="WP_168077545.1">
    <property type="nucleotide sequence ID" value="NZ_BAAAQJ010000003.1"/>
</dbReference>
<dbReference type="EMBL" id="BONU01000010">
    <property type="protein sequence ID" value="GIG73554.1"/>
    <property type="molecule type" value="Genomic_DNA"/>
</dbReference>
<evidence type="ECO:0000256" key="4">
    <source>
        <dbReference type="ARBA" id="ARBA00023163"/>
    </source>
</evidence>
<proteinExistence type="inferred from homology"/>
<evidence type="ECO:0008006" key="7">
    <source>
        <dbReference type="Google" id="ProtNLM"/>
    </source>
</evidence>
<evidence type="ECO:0000256" key="3">
    <source>
        <dbReference type="ARBA" id="ARBA00023125"/>
    </source>
</evidence>
<reference evidence="5" key="1">
    <citation type="submission" date="2021-01" db="EMBL/GenBank/DDBJ databases">
        <title>Whole genome shotgun sequence of Planosporangium flavigriseum NBRC 105377.</title>
        <authorList>
            <person name="Komaki H."/>
            <person name="Tamura T."/>
        </authorList>
    </citation>
    <scope>NUCLEOTIDE SEQUENCE</scope>
    <source>
        <strain evidence="5">NBRC 105377</strain>
    </source>
</reference>
<dbReference type="AlphaFoldDB" id="A0A8J3LTD5"/>
<dbReference type="Pfam" id="PF03965">
    <property type="entry name" value="Penicillinase_R"/>
    <property type="match status" value="1"/>
</dbReference>
<sequence length="127" mass="13939">MLDQASPTKADLERDVISMLASGDQPMTLEQVRERLGRTVMATTVMAVLNRLLEQGLARCEWVGRSCLYTAAPDRAELAAGRIRAVLDAGGDRRAVLTRFVAMLPPDAERVLIDLLRQGHPELADGR</sequence>
<comment type="caution">
    <text evidence="5">The sequence shown here is derived from an EMBL/GenBank/DDBJ whole genome shotgun (WGS) entry which is preliminary data.</text>
</comment>
<gene>
    <name evidence="5" type="ORF">Pfl04_19580</name>
</gene>
<evidence type="ECO:0000256" key="1">
    <source>
        <dbReference type="ARBA" id="ARBA00011046"/>
    </source>
</evidence>
<protein>
    <recommendedName>
        <fullName evidence="7">BlaI/MecI/CopY family transcriptional regulator</fullName>
    </recommendedName>
</protein>
<keyword evidence="4" id="KW-0804">Transcription</keyword>
<dbReference type="SUPFAM" id="SSF46785">
    <property type="entry name" value="Winged helix' DNA-binding domain"/>
    <property type="match status" value="1"/>
</dbReference>
<keyword evidence="6" id="KW-1185">Reference proteome</keyword>
<keyword evidence="3" id="KW-0238">DNA-binding</keyword>
<accession>A0A8J3LTD5</accession>
<name>A0A8J3LTD5_9ACTN</name>
<comment type="similarity">
    <text evidence="1">Belongs to the BlaI transcriptional regulatory family.</text>
</comment>
<dbReference type="Proteomes" id="UP000653674">
    <property type="component" value="Unassembled WGS sequence"/>
</dbReference>
<keyword evidence="2" id="KW-0805">Transcription regulation</keyword>
<evidence type="ECO:0000313" key="5">
    <source>
        <dbReference type="EMBL" id="GIG73554.1"/>
    </source>
</evidence>
<organism evidence="5 6">
    <name type="scientific">Planosporangium flavigriseum</name>
    <dbReference type="NCBI Taxonomy" id="373681"/>
    <lineage>
        <taxon>Bacteria</taxon>
        <taxon>Bacillati</taxon>
        <taxon>Actinomycetota</taxon>
        <taxon>Actinomycetes</taxon>
        <taxon>Micromonosporales</taxon>
        <taxon>Micromonosporaceae</taxon>
        <taxon>Planosporangium</taxon>
    </lineage>
</organism>
<dbReference type="InterPro" id="IPR036388">
    <property type="entry name" value="WH-like_DNA-bd_sf"/>
</dbReference>
<dbReference type="InterPro" id="IPR036390">
    <property type="entry name" value="WH_DNA-bd_sf"/>
</dbReference>
<dbReference type="Gene3D" id="1.10.10.10">
    <property type="entry name" value="Winged helix-like DNA-binding domain superfamily/Winged helix DNA-binding domain"/>
    <property type="match status" value="1"/>
</dbReference>
<evidence type="ECO:0000313" key="6">
    <source>
        <dbReference type="Proteomes" id="UP000653674"/>
    </source>
</evidence>
<dbReference type="GO" id="GO:0003677">
    <property type="term" value="F:DNA binding"/>
    <property type="evidence" value="ECO:0007669"/>
    <property type="project" value="UniProtKB-KW"/>
</dbReference>
<dbReference type="GO" id="GO:0045892">
    <property type="term" value="P:negative regulation of DNA-templated transcription"/>
    <property type="evidence" value="ECO:0007669"/>
    <property type="project" value="InterPro"/>
</dbReference>